<dbReference type="RefSeq" id="WP_139204515.1">
    <property type="nucleotide sequence ID" value="NZ_FNYQ01000244.1"/>
</dbReference>
<proteinExistence type="predicted"/>
<reference evidence="1 2" key="1">
    <citation type="submission" date="2016-10" db="EMBL/GenBank/DDBJ databases">
        <authorList>
            <person name="de Groot N.N."/>
        </authorList>
    </citation>
    <scope>NUCLEOTIDE SEQUENCE [LARGE SCALE GENOMIC DNA]</scope>
    <source>
        <strain evidence="1 2">DSM 373</strain>
    </source>
</reference>
<evidence type="ECO:0000313" key="1">
    <source>
        <dbReference type="EMBL" id="SEJ72039.1"/>
    </source>
</evidence>
<dbReference type="Proteomes" id="UP000199250">
    <property type="component" value="Unassembled WGS sequence"/>
</dbReference>
<dbReference type="AlphaFoldDB" id="A0A1H7B2R1"/>
<accession>A0A1H7B2R1</accession>
<organism evidence="1 2">
    <name type="scientific">Azotobacter beijerinckii</name>
    <dbReference type="NCBI Taxonomy" id="170623"/>
    <lineage>
        <taxon>Bacteria</taxon>
        <taxon>Pseudomonadati</taxon>
        <taxon>Pseudomonadota</taxon>
        <taxon>Gammaproteobacteria</taxon>
        <taxon>Pseudomonadales</taxon>
        <taxon>Pseudomonadaceae</taxon>
        <taxon>Azotobacter</taxon>
    </lineage>
</organism>
<gene>
    <name evidence="1" type="ORF">SAMN04244572_04990</name>
</gene>
<dbReference type="OrthoDB" id="9758243at2"/>
<evidence type="ECO:0000313" key="2">
    <source>
        <dbReference type="Proteomes" id="UP000199250"/>
    </source>
</evidence>
<name>A0A1H7B2R1_9GAMM</name>
<protein>
    <submittedName>
        <fullName evidence="1">Uncharacterized protein</fullName>
    </submittedName>
</protein>
<dbReference type="EMBL" id="FNYQ01000244">
    <property type="protein sequence ID" value="SEJ72039.1"/>
    <property type="molecule type" value="Genomic_DNA"/>
</dbReference>
<sequence>MNIEAGLLHAWLTKQDVTANLISRALFELNKVANDAGKSLYVFTETPAGASPLAGKLCQEQRRAGLLRLLK</sequence>